<name>A0A1D2MEJ0_ORCCI</name>
<reference evidence="2 3" key="1">
    <citation type="journal article" date="2016" name="Genome Biol. Evol.">
        <title>Gene Family Evolution Reflects Adaptation to Soil Environmental Stressors in the Genome of the Collembolan Orchesella cincta.</title>
        <authorList>
            <person name="Faddeeva-Vakhrusheva A."/>
            <person name="Derks M.F."/>
            <person name="Anvar S.Y."/>
            <person name="Agamennone V."/>
            <person name="Suring W."/>
            <person name="Smit S."/>
            <person name="van Straalen N.M."/>
            <person name="Roelofs D."/>
        </authorList>
    </citation>
    <scope>NUCLEOTIDE SEQUENCE [LARGE SCALE GENOMIC DNA]</scope>
    <source>
        <tissue evidence="2">Mixed pool</tissue>
    </source>
</reference>
<dbReference type="AlphaFoldDB" id="A0A1D2MEJ0"/>
<dbReference type="GO" id="GO:0046983">
    <property type="term" value="F:protein dimerization activity"/>
    <property type="evidence" value="ECO:0007669"/>
    <property type="project" value="InterPro"/>
</dbReference>
<keyword evidence="3" id="KW-1185">Reference proteome</keyword>
<dbReference type="PANTHER" id="PTHR45749">
    <property type="match status" value="1"/>
</dbReference>
<comment type="caution">
    <text evidence="2">The sequence shown here is derived from an EMBL/GenBank/DDBJ whole genome shotgun (WGS) entry which is preliminary data.</text>
</comment>
<gene>
    <name evidence="2" type="ORF">Ocin01_15336</name>
</gene>
<feature type="domain" description="HAT C-terminal dimerisation" evidence="1">
    <location>
        <begin position="102"/>
        <end position="183"/>
    </location>
</feature>
<dbReference type="SUPFAM" id="SSF53098">
    <property type="entry name" value="Ribonuclease H-like"/>
    <property type="match status" value="1"/>
</dbReference>
<protein>
    <recommendedName>
        <fullName evidence="1">HAT C-terminal dimerisation domain-containing protein</fullName>
    </recommendedName>
</protein>
<sequence length="220" mass="24877">MTDSQSSPVLSRQRSIPKRLKTFEIPRIFESAKQKLFSSFNELIEKLCDEISNRSDQAGILIYANCEQALLEHLTQTESSRKLMQDVCDFYGWNFGVVRSQLDTFRTKTNVDWKNVMDILDGFKSMAPEARELLPAVATYLKHLLVIPCSSAGAERSFSMLRRIKSCLRSSMNQERLNHCCILSSYGKDVAGVSVDKLSIDSLMKDFVSKGNRDAPFGSL</sequence>
<dbReference type="PANTHER" id="PTHR45749:SF21">
    <property type="entry name" value="DUF4371 DOMAIN-CONTAINING PROTEIN"/>
    <property type="match status" value="1"/>
</dbReference>
<evidence type="ECO:0000313" key="3">
    <source>
        <dbReference type="Proteomes" id="UP000094527"/>
    </source>
</evidence>
<dbReference type="InterPro" id="IPR008906">
    <property type="entry name" value="HATC_C_dom"/>
</dbReference>
<evidence type="ECO:0000259" key="1">
    <source>
        <dbReference type="Pfam" id="PF05699"/>
    </source>
</evidence>
<dbReference type="InterPro" id="IPR012337">
    <property type="entry name" value="RNaseH-like_sf"/>
</dbReference>
<dbReference type="Pfam" id="PF05699">
    <property type="entry name" value="Dimer_Tnp_hAT"/>
    <property type="match status" value="1"/>
</dbReference>
<dbReference type="OrthoDB" id="8045002at2759"/>
<dbReference type="EMBL" id="LJIJ01001588">
    <property type="protein sequence ID" value="ODM91343.1"/>
    <property type="molecule type" value="Genomic_DNA"/>
</dbReference>
<proteinExistence type="predicted"/>
<accession>A0A1D2MEJ0</accession>
<evidence type="ECO:0000313" key="2">
    <source>
        <dbReference type="EMBL" id="ODM91343.1"/>
    </source>
</evidence>
<organism evidence="2 3">
    <name type="scientific">Orchesella cincta</name>
    <name type="common">Springtail</name>
    <name type="synonym">Podura cincta</name>
    <dbReference type="NCBI Taxonomy" id="48709"/>
    <lineage>
        <taxon>Eukaryota</taxon>
        <taxon>Metazoa</taxon>
        <taxon>Ecdysozoa</taxon>
        <taxon>Arthropoda</taxon>
        <taxon>Hexapoda</taxon>
        <taxon>Collembola</taxon>
        <taxon>Entomobryomorpha</taxon>
        <taxon>Entomobryoidea</taxon>
        <taxon>Orchesellidae</taxon>
        <taxon>Orchesellinae</taxon>
        <taxon>Orchesella</taxon>
    </lineage>
</organism>
<dbReference type="Proteomes" id="UP000094527">
    <property type="component" value="Unassembled WGS sequence"/>
</dbReference>